<dbReference type="Proteomes" id="UP001054945">
    <property type="component" value="Unassembled WGS sequence"/>
</dbReference>
<evidence type="ECO:0000313" key="1">
    <source>
        <dbReference type="EMBL" id="GIX69758.1"/>
    </source>
</evidence>
<organism evidence="1 2">
    <name type="scientific">Caerostris extrusa</name>
    <name type="common">Bark spider</name>
    <name type="synonym">Caerostris bankana</name>
    <dbReference type="NCBI Taxonomy" id="172846"/>
    <lineage>
        <taxon>Eukaryota</taxon>
        <taxon>Metazoa</taxon>
        <taxon>Ecdysozoa</taxon>
        <taxon>Arthropoda</taxon>
        <taxon>Chelicerata</taxon>
        <taxon>Arachnida</taxon>
        <taxon>Araneae</taxon>
        <taxon>Araneomorphae</taxon>
        <taxon>Entelegynae</taxon>
        <taxon>Araneoidea</taxon>
        <taxon>Araneidae</taxon>
        <taxon>Caerostris</taxon>
    </lineage>
</organism>
<name>A0AAV4MBN5_CAEEX</name>
<dbReference type="AlphaFoldDB" id="A0AAV4MBN5"/>
<dbReference type="EMBL" id="BPLR01019613">
    <property type="protein sequence ID" value="GIX69758.1"/>
    <property type="molecule type" value="Genomic_DNA"/>
</dbReference>
<proteinExistence type="predicted"/>
<keyword evidence="2" id="KW-1185">Reference proteome</keyword>
<reference evidence="1 2" key="1">
    <citation type="submission" date="2021-06" db="EMBL/GenBank/DDBJ databases">
        <title>Caerostris extrusa draft genome.</title>
        <authorList>
            <person name="Kono N."/>
            <person name="Arakawa K."/>
        </authorList>
    </citation>
    <scope>NUCLEOTIDE SEQUENCE [LARGE SCALE GENOMIC DNA]</scope>
</reference>
<protein>
    <submittedName>
        <fullName evidence="1">Uncharacterized protein</fullName>
    </submittedName>
</protein>
<evidence type="ECO:0000313" key="2">
    <source>
        <dbReference type="Proteomes" id="UP001054945"/>
    </source>
</evidence>
<gene>
    <name evidence="1" type="ORF">CEXT_213631</name>
</gene>
<sequence length="129" mass="14745">MEPRQSLADVLKVLISVSSRTLIGERTHDPFHLILVAVKSDNSRQEALLALWKASCSTARPFWPNPYRRTTHGPFHLMLAAVKSDNSRQEALLACFMEGVVFNSRPFWVSMKTQCYFLYSFRLEVGKVV</sequence>
<accession>A0AAV4MBN5</accession>
<comment type="caution">
    <text evidence="1">The sequence shown here is derived from an EMBL/GenBank/DDBJ whole genome shotgun (WGS) entry which is preliminary data.</text>
</comment>